<reference evidence="2 3" key="1">
    <citation type="journal article" date="2016" name="Nat. Commun.">
        <title>Thousands of microbial genomes shed light on interconnected biogeochemical processes in an aquifer system.</title>
        <authorList>
            <person name="Anantharaman K."/>
            <person name="Brown C.T."/>
            <person name="Hug L.A."/>
            <person name="Sharon I."/>
            <person name="Castelle C.J."/>
            <person name="Probst A.J."/>
            <person name="Thomas B.C."/>
            <person name="Singh A."/>
            <person name="Wilkins M.J."/>
            <person name="Karaoz U."/>
            <person name="Brodie E.L."/>
            <person name="Williams K.H."/>
            <person name="Hubbard S.S."/>
            <person name="Banfield J.F."/>
        </authorList>
    </citation>
    <scope>NUCLEOTIDE SEQUENCE [LARGE SCALE GENOMIC DNA]</scope>
</reference>
<dbReference type="PANTHER" id="PTHR12277">
    <property type="entry name" value="ALPHA/BETA HYDROLASE DOMAIN-CONTAINING PROTEIN"/>
    <property type="match status" value="1"/>
</dbReference>
<organism evidence="2 3">
    <name type="scientific">Candidatus Kaiserbacteria bacterium RIFCSPLOWO2_01_FULL_54_13</name>
    <dbReference type="NCBI Taxonomy" id="1798512"/>
    <lineage>
        <taxon>Bacteria</taxon>
        <taxon>Candidatus Kaiseribacteriota</taxon>
    </lineage>
</organism>
<keyword evidence="1" id="KW-0472">Membrane</keyword>
<accession>A0A1F6F410</accession>
<dbReference type="PANTHER" id="PTHR12277:SF79">
    <property type="entry name" value="XAA-PRO DIPEPTIDYL-PEPTIDASE-RELATED"/>
    <property type="match status" value="1"/>
</dbReference>
<comment type="caution">
    <text evidence="2">The sequence shown here is derived from an EMBL/GenBank/DDBJ whole genome shotgun (WGS) entry which is preliminary data.</text>
</comment>
<gene>
    <name evidence="2" type="ORF">A3A39_01450</name>
</gene>
<dbReference type="EMBL" id="MFLZ01000004">
    <property type="protein sequence ID" value="OGG80598.1"/>
    <property type="molecule type" value="Genomic_DNA"/>
</dbReference>
<sequence>MIDVWPTLFVTARVAVLVYVGLGVVLFLSERRTVYLPDFPAPSTFETCTAFGRGTENVVYRGMRFHHKHVSDRVAVVYHGNAGSACDRAILAPIFERAGYSYVFVEYPGYAGDPIGPSRERILAGVPVVQQFLEAQEYHEAVLVGESLGVGVTAYHASLAKPDRLVFISPYYELADLTGWIRFAYPVRLLMRENYTPGEWMQDVSAPVLFIEAEEDEIVPSSSADRLYASVSGEKTRVRLPGTHNELYEHPEFYASIEHFLKR</sequence>
<proteinExistence type="predicted"/>
<dbReference type="AlphaFoldDB" id="A0A1F6F410"/>
<dbReference type="SUPFAM" id="SSF53474">
    <property type="entry name" value="alpha/beta-Hydrolases"/>
    <property type="match status" value="1"/>
</dbReference>
<dbReference type="Proteomes" id="UP000177372">
    <property type="component" value="Unassembled WGS sequence"/>
</dbReference>
<feature type="transmembrane region" description="Helical" evidence="1">
    <location>
        <begin position="6"/>
        <end position="28"/>
    </location>
</feature>
<keyword evidence="1" id="KW-0812">Transmembrane</keyword>
<name>A0A1F6F410_9BACT</name>
<evidence type="ECO:0008006" key="4">
    <source>
        <dbReference type="Google" id="ProtNLM"/>
    </source>
</evidence>
<evidence type="ECO:0000313" key="3">
    <source>
        <dbReference type="Proteomes" id="UP000177372"/>
    </source>
</evidence>
<keyword evidence="1" id="KW-1133">Transmembrane helix</keyword>
<dbReference type="STRING" id="1798512.A3A39_01450"/>
<evidence type="ECO:0000313" key="2">
    <source>
        <dbReference type="EMBL" id="OGG80598.1"/>
    </source>
</evidence>
<protein>
    <recommendedName>
        <fullName evidence="4">Serine aminopeptidase S33 domain-containing protein</fullName>
    </recommendedName>
</protein>
<evidence type="ECO:0000256" key="1">
    <source>
        <dbReference type="SAM" id="Phobius"/>
    </source>
</evidence>
<dbReference type="InterPro" id="IPR029058">
    <property type="entry name" value="AB_hydrolase_fold"/>
</dbReference>
<dbReference type="Gene3D" id="3.40.50.1820">
    <property type="entry name" value="alpha/beta hydrolase"/>
    <property type="match status" value="1"/>
</dbReference>